<evidence type="ECO:0000256" key="3">
    <source>
        <dbReference type="ARBA" id="ARBA00044493"/>
    </source>
</evidence>
<keyword evidence="7" id="KW-1185">Reference proteome</keyword>
<organism evidence="6 7">
    <name type="scientific">Emericellopsis cladophorae</name>
    <dbReference type="NCBI Taxonomy" id="2686198"/>
    <lineage>
        <taxon>Eukaryota</taxon>
        <taxon>Fungi</taxon>
        <taxon>Dikarya</taxon>
        <taxon>Ascomycota</taxon>
        <taxon>Pezizomycotina</taxon>
        <taxon>Sordariomycetes</taxon>
        <taxon>Hypocreomycetidae</taxon>
        <taxon>Hypocreales</taxon>
        <taxon>Bionectriaceae</taxon>
        <taxon>Emericellopsis</taxon>
    </lineage>
</organism>
<dbReference type="Pfam" id="PF01535">
    <property type="entry name" value="PPR"/>
    <property type="match status" value="1"/>
</dbReference>
<name>A0A9P9Y8A1_9HYPO</name>
<dbReference type="GeneID" id="75833312"/>
<feature type="region of interest" description="Disordered" evidence="5">
    <location>
        <begin position="295"/>
        <end position="350"/>
    </location>
</feature>
<feature type="region of interest" description="Disordered" evidence="5">
    <location>
        <begin position="171"/>
        <end position="190"/>
    </location>
</feature>
<feature type="compositionally biased region" description="Basic and acidic residues" evidence="5">
    <location>
        <begin position="1645"/>
        <end position="1655"/>
    </location>
</feature>
<accession>A0A9P9Y8A1</accession>
<reference evidence="6" key="1">
    <citation type="journal article" date="2021" name="J Fungi (Basel)">
        <title>Genomic and Metabolomic Analyses of the Marine Fungus Emericellopsis cladophorae: Insights into Saltwater Adaptability Mechanisms and Its Biosynthetic Potential.</title>
        <authorList>
            <person name="Goncalves M.F.M."/>
            <person name="Hilario S."/>
            <person name="Van de Peer Y."/>
            <person name="Esteves A.C."/>
            <person name="Alves A."/>
        </authorList>
    </citation>
    <scope>NUCLEOTIDE SEQUENCE</scope>
    <source>
        <strain evidence="6">MUM 19.33</strain>
    </source>
</reference>
<sequence length="1671" mass="190896">MQVVSRGIDASITHSPMPGPDTTRGRTRDRSHPRAALAGERLDKVESSTFRGTPAQPAARRPSGALSLAPGQRLVAVQDCGAPATTPPYQKPQPGPSTNGGRLAPQGCRNAFLSSAPSPRGQRAYHFRYLVSQYARLIVSTSCISAKLLHNASNACNWFDNDQKVRYAAENGRPTRIRPSSSPNTDPIDDATLTAAEAAPESRTHDAVRSHAPEEAEQHVTQPGRGPATPGSLQQRDSIHRPPSISERHRYSRAEGTERIRSSQTAASDKNNDVHTPSADVHEDAEAIADLVEETSQTAHESPDQGSPTSRESRLNRFEGADLYTDAPEPEDDGWPNSADESKPAQISRAVEPRKAVMWDHQVERQGREAQHKEAINDNQEGTEQALYDDAMAPTAGWESEINVQPVDVFARAPSASPERREFEKSAEDMAAVFVGRSRIAAAKQHLEQYLADPEGERYREVWDLYLLLQDHDRPIMRPKVVAYLSRADNIVERDRVASLIPKTAVEYWDNEYLSAVVLVHLRNGDQQAAIEIFKKGISEKDLTGGLQYLLIDSINKQQWTTMMDVWLANTRLLARHNQQDTLDTRLLQPIFELDKLAGLYFSFERWLAADDRLVERWLESEELTRKSLLVLRRAFAVATLQKPCAPTHARTILAFWQNHDWYDEYLWRMFDRWYEKVHDKTTAYGLYGIYQDYRVLPEAKPNFFALRGVFKLHFPQNKKALEQLREDWISFHGELSDWAFSKYLKLYAQEGNVQKVTELWARYVQALPDKLTKPRGFTSLLNVHAQGGDVKAVERQLRIMRNDYGVEPDITCWNILLKAHIRLSKWDDAMTCYDHICNVSEPSRQTFSQLMAIPAKKGDVETVLGFFNEVQERRLGLDKEVVHPLITAYCKSGQTRAAEAICRELHGRRINVGTHSWNALILHYGLEGETKRVYDILATMKELKYEWDRDTLACLLRALTQVHSTVQAMTILRDALKYSPFLVDSEHFSILMAGAVRGNNRPDAERLMVMMENHSIPIPFNAIVSYAQMLLKYYPSAIDVNQICERIFGSLRREVERQEIASDVRRLRIVTQNIGQAARLMIDMNRPHLVDELVGLYSELFPELEKGEMLPHTLITSLMTRAYRAEDYDRVQAIWDDTWPKLLKKWCPPNNAKVYPGFKYDINPMLLRFTETCAMQNMGRKLREVVDECLEVGFMLTWVVWKRVLKTMLDNGEADRAMELTEKYLMPTWTNWWTMFPTHDERRKTKSTRFPKVPPLLIQEMRNVWVDATLDAPLYATAMRRVKRIEATMPLLKRAFRRYEPPPGSEHKVNPSMRVHKATVKMLATMSLGELRQMVGALERQLEEIDAVAMTDSDMSEKMVRAAVAPETYEDTYEMYRILRDHISKLTDPVRVITPRSPEQLKIKKLGDALLHQEARDEQRAELPADQRPPKDVDETRDNLPAQSWYWSSPLREIADRHRPPTVQSRPPGLILDWDQIPVKDKKSFSSIRQRRLALQSPEAEDQLKTADPTGRKFTLNYPPLPAPAEPFDPTKPSKGKGSPKARRTDFWNNVRRRQNERMKKIAYHPKTASSVSDAIARIRRILIASGDPPYDPYAEEEQELKPRVVRRPIVHLSYDAPVREDEGDEADGVSSTKKNVKKRNKQKQQDAKSDDARIDASVFEEKFFGSGAS</sequence>
<evidence type="ECO:0000256" key="2">
    <source>
        <dbReference type="ARBA" id="ARBA00022737"/>
    </source>
</evidence>
<dbReference type="Gene3D" id="1.25.40.10">
    <property type="entry name" value="Tetratricopeptide repeat domain"/>
    <property type="match status" value="2"/>
</dbReference>
<feature type="region of interest" description="Disordered" evidence="5">
    <location>
        <begin position="1"/>
        <end position="65"/>
    </location>
</feature>
<dbReference type="PANTHER" id="PTHR47447">
    <property type="entry name" value="OS03G0856100 PROTEIN"/>
    <property type="match status" value="1"/>
</dbReference>
<protein>
    <submittedName>
        <fullName evidence="6">Pentatricopeptide repeat-containing protein-like protein</fullName>
    </submittedName>
</protein>
<feature type="region of interest" description="Disordered" evidence="5">
    <location>
        <begin position="1615"/>
        <end position="1655"/>
    </location>
</feature>
<comment type="caution">
    <text evidence="6">The sequence shown here is derived from an EMBL/GenBank/DDBJ whole genome shotgun (WGS) entry which is preliminary data.</text>
</comment>
<dbReference type="InterPro" id="IPR011990">
    <property type="entry name" value="TPR-like_helical_dom_sf"/>
</dbReference>
<feature type="compositionally biased region" description="Basic and acidic residues" evidence="5">
    <location>
        <begin position="246"/>
        <end position="261"/>
    </location>
</feature>
<gene>
    <name evidence="6" type="ORF">J7T54_006835</name>
</gene>
<feature type="region of interest" description="Disordered" evidence="5">
    <location>
        <begin position="1416"/>
        <end position="1442"/>
    </location>
</feature>
<feature type="compositionally biased region" description="Basic and acidic residues" evidence="5">
    <location>
        <begin position="200"/>
        <end position="218"/>
    </location>
</feature>
<dbReference type="Proteomes" id="UP001055219">
    <property type="component" value="Unassembled WGS sequence"/>
</dbReference>
<dbReference type="OrthoDB" id="185373at2759"/>
<feature type="region of interest" description="Disordered" evidence="5">
    <location>
        <begin position="1491"/>
        <end position="1546"/>
    </location>
</feature>
<feature type="region of interest" description="Disordered" evidence="5">
    <location>
        <begin position="196"/>
        <end position="279"/>
    </location>
</feature>
<dbReference type="InterPro" id="IPR002885">
    <property type="entry name" value="PPR_rpt"/>
</dbReference>
<proteinExistence type="inferred from homology"/>
<evidence type="ECO:0000313" key="7">
    <source>
        <dbReference type="Proteomes" id="UP001055219"/>
    </source>
</evidence>
<feature type="compositionally biased region" description="Basic and acidic residues" evidence="5">
    <location>
        <begin position="1416"/>
        <end position="1439"/>
    </location>
</feature>
<feature type="compositionally biased region" description="Basic and acidic residues" evidence="5">
    <location>
        <begin position="23"/>
        <end position="32"/>
    </location>
</feature>
<comment type="subunit">
    <text evidence="4">Binds to mitochondrial small subunit 15S rRNA.</text>
</comment>
<feature type="compositionally biased region" description="Pro residues" evidence="5">
    <location>
        <begin position="85"/>
        <end position="95"/>
    </location>
</feature>
<dbReference type="PANTHER" id="PTHR47447:SF17">
    <property type="entry name" value="OS12G0638900 PROTEIN"/>
    <property type="match status" value="1"/>
</dbReference>
<evidence type="ECO:0000256" key="5">
    <source>
        <dbReference type="SAM" id="MobiDB-lite"/>
    </source>
</evidence>
<feature type="region of interest" description="Disordered" evidence="5">
    <location>
        <begin position="81"/>
        <end position="105"/>
    </location>
</feature>
<evidence type="ECO:0000256" key="1">
    <source>
        <dbReference type="ARBA" id="ARBA00006192"/>
    </source>
</evidence>
<comment type="similarity">
    <text evidence="1">Belongs to the CCM1 family.</text>
</comment>
<comment type="function">
    <text evidence="3">Regulates mitochondrial small subunit maturation by controlling 15S rRNA 5'-end processing. Localizes to the 5' precursor of the 15S rRNA in a position that is subsequently occupied by mS47 in the mature yeast mtSSU. Uses structure and sequence-specific RNA recognition, binding to a single-stranded region of the precursor and specifically recognizing bases -6 to -1. The exchange of Ccm1 for mS47 is coupled to the irreversible removal of precursor rRNA that is accompanied by conformational changes of the mitoribosomal proteins uS5m and mS26. These conformational changes signal completion of 5'-end rRNA processing through protection of the mature 5'-end of the 15S rRNA and stabilization of mS47. The removal of the 5' precursor together with the dissociation of Ccm1 may be catalyzed by the 5'-3' exoribonuclease Pet127. Involved in the specific removal of group I introns in mitochondrial encoded transcripts.</text>
</comment>
<keyword evidence="2" id="KW-0677">Repeat</keyword>
<dbReference type="EMBL" id="JAGIXG020000002">
    <property type="protein sequence ID" value="KAI6785193.1"/>
    <property type="molecule type" value="Genomic_DNA"/>
</dbReference>
<evidence type="ECO:0000313" key="6">
    <source>
        <dbReference type="EMBL" id="KAI6785193.1"/>
    </source>
</evidence>
<feature type="compositionally biased region" description="Basic and acidic residues" evidence="5">
    <location>
        <begin position="311"/>
        <end position="320"/>
    </location>
</feature>
<dbReference type="RefSeq" id="XP_051366049.1">
    <property type="nucleotide sequence ID" value="XM_051507859.1"/>
</dbReference>
<reference evidence="6" key="2">
    <citation type="submission" date="2022-07" db="EMBL/GenBank/DDBJ databases">
        <authorList>
            <person name="Goncalves M.F.M."/>
            <person name="Hilario S."/>
            <person name="Van De Peer Y."/>
            <person name="Esteves A.C."/>
            <person name="Alves A."/>
        </authorList>
    </citation>
    <scope>NUCLEOTIDE SEQUENCE</scope>
    <source>
        <strain evidence="6">MUM 19.33</strain>
    </source>
</reference>
<feature type="compositionally biased region" description="Polar residues" evidence="5">
    <location>
        <begin position="295"/>
        <end position="310"/>
    </location>
</feature>
<evidence type="ECO:0000256" key="4">
    <source>
        <dbReference type="ARBA" id="ARBA00044511"/>
    </source>
</evidence>